<dbReference type="EMBL" id="BMMK01000006">
    <property type="protein sequence ID" value="GGM47623.1"/>
    <property type="molecule type" value="Genomic_DNA"/>
</dbReference>
<feature type="transmembrane region" description="Helical" evidence="1">
    <location>
        <begin position="25"/>
        <end position="47"/>
    </location>
</feature>
<feature type="transmembrane region" description="Helical" evidence="1">
    <location>
        <begin position="59"/>
        <end position="78"/>
    </location>
</feature>
<reference evidence="2" key="1">
    <citation type="journal article" date="2014" name="Int. J. Syst. Evol. Microbiol.">
        <title>Complete genome sequence of Corynebacterium casei LMG S-19264T (=DSM 44701T), isolated from a smear-ripened cheese.</title>
        <authorList>
            <consortium name="US DOE Joint Genome Institute (JGI-PGF)"/>
            <person name="Walter F."/>
            <person name="Albersmeier A."/>
            <person name="Kalinowski J."/>
            <person name="Ruckert C."/>
        </authorList>
    </citation>
    <scope>NUCLEOTIDE SEQUENCE</scope>
    <source>
        <strain evidence="2">CGMCC 4.5737</strain>
    </source>
</reference>
<keyword evidence="3" id="KW-1185">Reference proteome</keyword>
<proteinExistence type="predicted"/>
<keyword evidence="1" id="KW-1133">Transmembrane helix</keyword>
<dbReference type="AlphaFoldDB" id="A0A8J3CCJ6"/>
<evidence type="ECO:0000256" key="1">
    <source>
        <dbReference type="SAM" id="Phobius"/>
    </source>
</evidence>
<feature type="transmembrane region" description="Helical" evidence="1">
    <location>
        <begin position="172"/>
        <end position="191"/>
    </location>
</feature>
<protein>
    <submittedName>
        <fullName evidence="2">Uncharacterized protein</fullName>
    </submittedName>
</protein>
<evidence type="ECO:0000313" key="2">
    <source>
        <dbReference type="EMBL" id="GGM47623.1"/>
    </source>
</evidence>
<accession>A0A8J3CCJ6</accession>
<dbReference type="Proteomes" id="UP000637578">
    <property type="component" value="Unassembled WGS sequence"/>
</dbReference>
<dbReference type="Pfam" id="PF13160">
    <property type="entry name" value="DUF3995"/>
    <property type="match status" value="1"/>
</dbReference>
<dbReference type="InterPro" id="IPR025058">
    <property type="entry name" value="DUF3995"/>
</dbReference>
<keyword evidence="1" id="KW-0472">Membrane</keyword>
<reference evidence="2" key="2">
    <citation type="submission" date="2020-09" db="EMBL/GenBank/DDBJ databases">
        <authorList>
            <person name="Sun Q."/>
            <person name="Zhou Y."/>
        </authorList>
    </citation>
    <scope>NUCLEOTIDE SEQUENCE</scope>
    <source>
        <strain evidence="2">CGMCC 4.5737</strain>
    </source>
</reference>
<gene>
    <name evidence="2" type="ORF">GCM10012275_18360</name>
</gene>
<organism evidence="2 3">
    <name type="scientific">Longimycelium tulufanense</name>
    <dbReference type="NCBI Taxonomy" id="907463"/>
    <lineage>
        <taxon>Bacteria</taxon>
        <taxon>Bacillati</taxon>
        <taxon>Actinomycetota</taxon>
        <taxon>Actinomycetes</taxon>
        <taxon>Pseudonocardiales</taxon>
        <taxon>Pseudonocardiaceae</taxon>
        <taxon>Longimycelium</taxon>
    </lineage>
</organism>
<sequence>MGVLAAILALATIRPWGRCVPRWVMIPALAVQLTLSAAGASVVASALATNPFEWSRVVFLAHATVGLAAWLWLSWAYAKRNIAFAPPLPRQWPGYAACALTVAYGPLKLYWALGGTSLLREAPLPRETIDRLLAREPWLVGWALWATVFLAVFGAVLALAMARPWGQRAPRWLLVVPAALVSVAMTTRALLATTMDVHVSLGEPAEDIAHTARWDFVF</sequence>
<comment type="caution">
    <text evidence="2">The sequence shown here is derived from an EMBL/GenBank/DDBJ whole genome shotgun (WGS) entry which is preliminary data.</text>
</comment>
<name>A0A8J3CCJ6_9PSEU</name>
<keyword evidence="1" id="KW-0812">Transmembrane</keyword>
<evidence type="ECO:0000313" key="3">
    <source>
        <dbReference type="Proteomes" id="UP000637578"/>
    </source>
</evidence>
<feature type="transmembrane region" description="Helical" evidence="1">
    <location>
        <begin position="139"/>
        <end position="160"/>
    </location>
</feature>